<dbReference type="PROSITE" id="PS50812">
    <property type="entry name" value="PWWP"/>
    <property type="match status" value="1"/>
</dbReference>
<evidence type="ECO:0000256" key="1">
    <source>
        <dbReference type="SAM" id="MobiDB-lite"/>
    </source>
</evidence>
<name>I3T7X9_LOTJA</name>
<dbReference type="SUPFAM" id="SSF63748">
    <property type="entry name" value="Tudor/PWWP/MBT"/>
    <property type="match status" value="1"/>
</dbReference>
<feature type="compositionally biased region" description="Basic residues" evidence="1">
    <location>
        <begin position="132"/>
        <end position="143"/>
    </location>
</feature>
<feature type="compositionally biased region" description="Polar residues" evidence="1">
    <location>
        <begin position="1"/>
        <end position="22"/>
    </location>
</feature>
<dbReference type="PANTHER" id="PTHR10688:SF5">
    <property type="entry name" value="PWWP DOMAIN-CONTAINING PROTEIN 1-RELATED"/>
    <property type="match status" value="1"/>
</dbReference>
<sequence length="160" mass="17634">MRSMTTRGTSSGMKKSGKNQISEGGGEVQVALGDVIYVKLHGSSWWPGQVVDDNSVSESVKPSKRSAREVLVRLYGSYTYLYADPAKSRSEFEEILKLNNGSHQQILLQSLEKDLPSTKSSRAEGSSSKTKGTPRRSPTSKRQKQNDDDLGRQSHECPKS</sequence>
<evidence type="ECO:0000259" key="2">
    <source>
        <dbReference type="PROSITE" id="PS50812"/>
    </source>
</evidence>
<reference evidence="3" key="1">
    <citation type="submission" date="2012-05" db="EMBL/GenBank/DDBJ databases">
        <authorList>
            <person name="Krishnakumar V."/>
            <person name="Cheung F."/>
            <person name="Xiao Y."/>
            <person name="Chan A."/>
            <person name="Moskal W.A."/>
            <person name="Town C.D."/>
        </authorList>
    </citation>
    <scope>NUCLEOTIDE SEQUENCE</scope>
</reference>
<dbReference type="InterPro" id="IPR052657">
    <property type="entry name" value="PDP_family_Arabidopsis"/>
</dbReference>
<feature type="compositionally biased region" description="Polar residues" evidence="1">
    <location>
        <begin position="117"/>
        <end position="131"/>
    </location>
</feature>
<dbReference type="PANTHER" id="PTHR10688">
    <property type="entry name" value="PWWP DOMAIN-CONTAINING PROTEIN"/>
    <property type="match status" value="1"/>
</dbReference>
<feature type="region of interest" description="Disordered" evidence="1">
    <location>
        <begin position="110"/>
        <end position="160"/>
    </location>
</feature>
<evidence type="ECO:0000313" key="3">
    <source>
        <dbReference type="EMBL" id="AFK48621.1"/>
    </source>
</evidence>
<dbReference type="CDD" id="cd05162">
    <property type="entry name" value="PWWP"/>
    <property type="match status" value="1"/>
</dbReference>
<dbReference type="AlphaFoldDB" id="I3T7X9"/>
<feature type="region of interest" description="Disordered" evidence="1">
    <location>
        <begin position="1"/>
        <end position="24"/>
    </location>
</feature>
<dbReference type="InterPro" id="IPR000313">
    <property type="entry name" value="PWWP_dom"/>
</dbReference>
<feature type="domain" description="PWWP" evidence="2">
    <location>
        <begin position="32"/>
        <end position="94"/>
    </location>
</feature>
<organism evidence="3">
    <name type="scientific">Lotus japonicus</name>
    <name type="common">Lotus corniculatus var. japonicus</name>
    <dbReference type="NCBI Taxonomy" id="34305"/>
    <lineage>
        <taxon>Eukaryota</taxon>
        <taxon>Viridiplantae</taxon>
        <taxon>Streptophyta</taxon>
        <taxon>Embryophyta</taxon>
        <taxon>Tracheophyta</taxon>
        <taxon>Spermatophyta</taxon>
        <taxon>Magnoliopsida</taxon>
        <taxon>eudicotyledons</taxon>
        <taxon>Gunneridae</taxon>
        <taxon>Pentapetalae</taxon>
        <taxon>rosids</taxon>
        <taxon>fabids</taxon>
        <taxon>Fabales</taxon>
        <taxon>Fabaceae</taxon>
        <taxon>Papilionoideae</taxon>
        <taxon>50 kb inversion clade</taxon>
        <taxon>NPAAA clade</taxon>
        <taxon>Hologalegina</taxon>
        <taxon>robinioid clade</taxon>
        <taxon>Loteae</taxon>
        <taxon>Lotus</taxon>
    </lineage>
</organism>
<proteinExistence type="evidence at transcript level"/>
<feature type="compositionally biased region" description="Basic and acidic residues" evidence="1">
    <location>
        <begin position="144"/>
        <end position="160"/>
    </location>
</feature>
<dbReference type="EMBL" id="BT148827">
    <property type="protein sequence ID" value="AFK48621.1"/>
    <property type="molecule type" value="mRNA"/>
</dbReference>
<dbReference type="Gene3D" id="2.30.30.140">
    <property type="match status" value="1"/>
</dbReference>
<protein>
    <recommendedName>
        <fullName evidence="2">PWWP domain-containing protein</fullName>
    </recommendedName>
</protein>
<accession>I3T7X9</accession>
<dbReference type="Pfam" id="PF00855">
    <property type="entry name" value="PWWP"/>
    <property type="match status" value="1"/>
</dbReference>